<evidence type="ECO:0000313" key="2">
    <source>
        <dbReference type="EMBL" id="MBT1704901.1"/>
    </source>
</evidence>
<feature type="transmembrane region" description="Helical" evidence="1">
    <location>
        <begin position="7"/>
        <end position="25"/>
    </location>
</feature>
<evidence type="ECO:0000313" key="3">
    <source>
        <dbReference type="Proteomes" id="UP000772618"/>
    </source>
</evidence>
<keyword evidence="1" id="KW-0472">Membrane</keyword>
<dbReference type="EMBL" id="JAHESD010000041">
    <property type="protein sequence ID" value="MBT1704901.1"/>
    <property type="molecule type" value="Genomic_DNA"/>
</dbReference>
<feature type="non-terminal residue" evidence="2">
    <location>
        <position position="84"/>
    </location>
</feature>
<protein>
    <submittedName>
        <fullName evidence="2">Uncharacterized protein</fullName>
    </submittedName>
</protein>
<dbReference type="RefSeq" id="WP_254154861.1">
    <property type="nucleotide sequence ID" value="NZ_JAHESD010000041.1"/>
</dbReference>
<organism evidence="2 3">
    <name type="scientific">Chryseosolibacter indicus</name>
    <dbReference type="NCBI Taxonomy" id="2782351"/>
    <lineage>
        <taxon>Bacteria</taxon>
        <taxon>Pseudomonadati</taxon>
        <taxon>Bacteroidota</taxon>
        <taxon>Cytophagia</taxon>
        <taxon>Cytophagales</taxon>
        <taxon>Chryseotaleaceae</taxon>
        <taxon>Chryseosolibacter</taxon>
    </lineage>
</organism>
<accession>A0ABS5VU88</accession>
<proteinExistence type="predicted"/>
<comment type="caution">
    <text evidence="2">The sequence shown here is derived from an EMBL/GenBank/DDBJ whole genome shotgun (WGS) entry which is preliminary data.</text>
</comment>
<keyword evidence="1" id="KW-1133">Transmembrane helix</keyword>
<name>A0ABS5VU88_9BACT</name>
<dbReference type="Proteomes" id="UP000772618">
    <property type="component" value="Unassembled WGS sequence"/>
</dbReference>
<gene>
    <name evidence="2" type="ORF">KK060_16530</name>
</gene>
<evidence type="ECO:0000256" key="1">
    <source>
        <dbReference type="SAM" id="Phobius"/>
    </source>
</evidence>
<keyword evidence="1" id="KW-0812">Transmembrane</keyword>
<sequence>MNTSFTFSEAVPYFSLLIISGWILISNFRKGYISLWSPMTIVVLVIGYYCLLGPYQTIIIGNTHDRMLNMRPFYAVSFWGALIS</sequence>
<reference evidence="2 3" key="1">
    <citation type="submission" date="2021-05" db="EMBL/GenBank/DDBJ databases">
        <title>A Polyphasic approach of four new species of the genus Ohtaekwangia: Ohtaekwangia histidinii sp. nov., Ohtaekwangia cretensis sp. nov., Ohtaekwangia indiensis sp. nov., Ohtaekwangia reichenbachii sp. nov. from diverse environment.</title>
        <authorList>
            <person name="Octaviana S."/>
        </authorList>
    </citation>
    <scope>NUCLEOTIDE SEQUENCE [LARGE SCALE GENOMIC DNA]</scope>
    <source>
        <strain evidence="2 3">PWU20</strain>
    </source>
</reference>
<keyword evidence="3" id="KW-1185">Reference proteome</keyword>